<sequence length="114" mass="12204">MSENVLAMQQPLSQIAEVQAQIQSFDAIQIAPNPITTPQTQAVDFTSVITETLNSVDQQGRDASAKMTAVDTGKSDDLVGAMVASQKASLAFSAMVQVRNKLLTAYDDVMKMPV</sequence>
<dbReference type="GO" id="GO:0003774">
    <property type="term" value="F:cytoskeletal motor activity"/>
    <property type="evidence" value="ECO:0007669"/>
    <property type="project" value="InterPro"/>
</dbReference>
<organism evidence="6 7">
    <name type="scientific">Photobacterium swingsii</name>
    <dbReference type="NCBI Taxonomy" id="680026"/>
    <lineage>
        <taxon>Bacteria</taxon>
        <taxon>Pseudomonadati</taxon>
        <taxon>Pseudomonadota</taxon>
        <taxon>Gammaproteobacteria</taxon>
        <taxon>Vibrionales</taxon>
        <taxon>Vibrionaceae</taxon>
        <taxon>Photobacterium</taxon>
    </lineage>
</organism>
<proteinExistence type="inferred from homology"/>
<dbReference type="InterPro" id="IPR001624">
    <property type="entry name" value="FliE"/>
</dbReference>
<accession>A0A0J8V810</accession>
<keyword evidence="4 5" id="KW-0975">Bacterial flagellum</keyword>
<dbReference type="EMBL" id="PYLZ01000014">
    <property type="protein sequence ID" value="PSW22394.1"/>
    <property type="molecule type" value="Genomic_DNA"/>
</dbReference>
<keyword evidence="6" id="KW-0969">Cilium</keyword>
<comment type="caution">
    <text evidence="6">The sequence shown here is derived from an EMBL/GenBank/DDBJ whole genome shotgun (WGS) entry which is preliminary data.</text>
</comment>
<dbReference type="OrthoDB" id="8909229at2"/>
<keyword evidence="7" id="KW-1185">Reference proteome</keyword>
<dbReference type="HAMAP" id="MF_00724">
    <property type="entry name" value="FliE"/>
    <property type="match status" value="1"/>
</dbReference>
<dbReference type="PANTHER" id="PTHR34653:SF1">
    <property type="entry name" value="FLAGELLAR HOOK-BASAL BODY COMPLEX PROTEIN FLIE"/>
    <property type="match status" value="1"/>
</dbReference>
<dbReference type="PRINTS" id="PR01006">
    <property type="entry name" value="FLGHOOKFLIE"/>
</dbReference>
<dbReference type="PANTHER" id="PTHR34653">
    <property type="match status" value="1"/>
</dbReference>
<dbReference type="AlphaFoldDB" id="A0A0J8V810"/>
<evidence type="ECO:0000256" key="3">
    <source>
        <dbReference type="ARBA" id="ARBA00018024"/>
    </source>
</evidence>
<dbReference type="STRING" id="680026.AB733_16885"/>
<comment type="similarity">
    <text evidence="2 5">Belongs to the FliE family.</text>
</comment>
<evidence type="ECO:0000256" key="2">
    <source>
        <dbReference type="ARBA" id="ARBA00009272"/>
    </source>
</evidence>
<gene>
    <name evidence="5" type="primary">fliE</name>
    <name evidence="6" type="ORF">C9I94_20815</name>
</gene>
<reference evidence="6 7" key="1">
    <citation type="submission" date="2018-01" db="EMBL/GenBank/DDBJ databases">
        <title>Whole genome sequencing of Histamine producing bacteria.</title>
        <authorList>
            <person name="Butler K."/>
        </authorList>
    </citation>
    <scope>NUCLEOTIDE SEQUENCE [LARGE SCALE GENOMIC DNA]</scope>
    <source>
        <strain evidence="6 7">DSM 24669</strain>
    </source>
</reference>
<evidence type="ECO:0000256" key="1">
    <source>
        <dbReference type="ARBA" id="ARBA00004117"/>
    </source>
</evidence>
<dbReference type="Proteomes" id="UP000240481">
    <property type="component" value="Unassembled WGS sequence"/>
</dbReference>
<evidence type="ECO:0000256" key="5">
    <source>
        <dbReference type="HAMAP-Rule" id="MF_00724"/>
    </source>
</evidence>
<dbReference type="GO" id="GO:0005198">
    <property type="term" value="F:structural molecule activity"/>
    <property type="evidence" value="ECO:0007669"/>
    <property type="project" value="InterPro"/>
</dbReference>
<protein>
    <recommendedName>
        <fullName evidence="3 5">Flagellar hook-basal body complex protein FliE</fullName>
    </recommendedName>
</protein>
<keyword evidence="6" id="KW-0282">Flagellum</keyword>
<evidence type="ECO:0000313" key="6">
    <source>
        <dbReference type="EMBL" id="PSW22394.1"/>
    </source>
</evidence>
<comment type="subcellular location">
    <subcellularLocation>
        <location evidence="1 5">Bacterial flagellum basal body</location>
    </subcellularLocation>
</comment>
<keyword evidence="6" id="KW-0966">Cell projection</keyword>
<dbReference type="RefSeq" id="WP_048899832.1">
    <property type="nucleotide sequence ID" value="NZ_AP024852.1"/>
</dbReference>
<name>A0A0J8V810_9GAMM</name>
<dbReference type="GO" id="GO:0071973">
    <property type="term" value="P:bacterial-type flagellum-dependent cell motility"/>
    <property type="evidence" value="ECO:0007669"/>
    <property type="project" value="InterPro"/>
</dbReference>
<dbReference type="Pfam" id="PF02049">
    <property type="entry name" value="FliE"/>
    <property type="match status" value="1"/>
</dbReference>
<evidence type="ECO:0000256" key="4">
    <source>
        <dbReference type="ARBA" id="ARBA00023143"/>
    </source>
</evidence>
<evidence type="ECO:0000313" key="7">
    <source>
        <dbReference type="Proteomes" id="UP000240481"/>
    </source>
</evidence>
<dbReference type="GO" id="GO:0009425">
    <property type="term" value="C:bacterial-type flagellum basal body"/>
    <property type="evidence" value="ECO:0007669"/>
    <property type="project" value="UniProtKB-SubCell"/>
</dbReference>